<dbReference type="PANTHER" id="PTHR42721:SF11">
    <property type="entry name" value="BETA-D-XYLOSIDASE 5-RELATED"/>
    <property type="match status" value="1"/>
</dbReference>
<dbReference type="InterPro" id="IPR036962">
    <property type="entry name" value="Glyco_hydro_3_N_sf"/>
</dbReference>
<dbReference type="PANTHER" id="PTHR42721">
    <property type="entry name" value="SUGAR HYDROLASE-RELATED"/>
    <property type="match status" value="1"/>
</dbReference>
<keyword evidence="3" id="KW-1185">Reference proteome</keyword>
<comment type="caution">
    <text evidence="2">The sequence shown here is derived from an EMBL/GenBank/DDBJ whole genome shotgun (WGS) entry which is preliminary data.</text>
</comment>
<dbReference type="GO" id="GO:0031222">
    <property type="term" value="P:arabinan catabolic process"/>
    <property type="evidence" value="ECO:0007669"/>
    <property type="project" value="TreeGrafter"/>
</dbReference>
<dbReference type="GO" id="GO:0046556">
    <property type="term" value="F:alpha-L-arabinofuranosidase activity"/>
    <property type="evidence" value="ECO:0007669"/>
    <property type="project" value="TreeGrafter"/>
</dbReference>
<dbReference type="SUPFAM" id="SSF51445">
    <property type="entry name" value="(Trans)glycosidases"/>
    <property type="match status" value="1"/>
</dbReference>
<reference evidence="2" key="1">
    <citation type="journal article" date="2023" name="Mol. Ecol. Resour.">
        <title>Chromosome-level genome assembly of a triploid poplar Populus alba 'Berolinensis'.</title>
        <authorList>
            <person name="Chen S."/>
            <person name="Yu Y."/>
            <person name="Wang X."/>
            <person name="Wang S."/>
            <person name="Zhang T."/>
            <person name="Zhou Y."/>
            <person name="He R."/>
            <person name="Meng N."/>
            <person name="Wang Y."/>
            <person name="Liu W."/>
            <person name="Liu Z."/>
            <person name="Liu J."/>
            <person name="Guo Q."/>
            <person name="Huang H."/>
            <person name="Sederoff R.R."/>
            <person name="Wang G."/>
            <person name="Qu G."/>
            <person name="Chen S."/>
        </authorList>
    </citation>
    <scope>NUCLEOTIDE SEQUENCE</scope>
    <source>
        <strain evidence="2">SC-2020</strain>
    </source>
</reference>
<dbReference type="GO" id="GO:0045493">
    <property type="term" value="P:xylan catabolic process"/>
    <property type="evidence" value="ECO:0007669"/>
    <property type="project" value="InterPro"/>
</dbReference>
<evidence type="ECO:0000313" key="3">
    <source>
        <dbReference type="Proteomes" id="UP001164929"/>
    </source>
</evidence>
<proteinExistence type="predicted"/>
<dbReference type="AlphaFoldDB" id="A0AAD6VXC4"/>
<protein>
    <submittedName>
        <fullName evidence="2">Beta-D-xylosidase 2</fullName>
    </submittedName>
</protein>
<dbReference type="InterPro" id="IPR044993">
    <property type="entry name" value="BXL"/>
</dbReference>
<organism evidence="2 3">
    <name type="scientific">Populus alba x Populus x berolinensis</name>
    <dbReference type="NCBI Taxonomy" id="444605"/>
    <lineage>
        <taxon>Eukaryota</taxon>
        <taxon>Viridiplantae</taxon>
        <taxon>Streptophyta</taxon>
        <taxon>Embryophyta</taxon>
        <taxon>Tracheophyta</taxon>
        <taxon>Spermatophyta</taxon>
        <taxon>Magnoliopsida</taxon>
        <taxon>eudicotyledons</taxon>
        <taxon>Gunneridae</taxon>
        <taxon>Pentapetalae</taxon>
        <taxon>rosids</taxon>
        <taxon>fabids</taxon>
        <taxon>Malpighiales</taxon>
        <taxon>Salicaceae</taxon>
        <taxon>Saliceae</taxon>
        <taxon>Populus</taxon>
    </lineage>
</organism>
<dbReference type="EMBL" id="JAQIZT010000007">
    <property type="protein sequence ID" value="KAJ6991218.1"/>
    <property type="molecule type" value="Genomic_DNA"/>
</dbReference>
<evidence type="ECO:0000256" key="1">
    <source>
        <dbReference type="ARBA" id="ARBA00022801"/>
    </source>
</evidence>
<evidence type="ECO:0000313" key="2">
    <source>
        <dbReference type="EMBL" id="KAJ6991218.1"/>
    </source>
</evidence>
<gene>
    <name evidence="2" type="ORF">NC653_019430</name>
</gene>
<dbReference type="Proteomes" id="UP001164929">
    <property type="component" value="Chromosome 7"/>
</dbReference>
<accession>A0AAD6VXC4</accession>
<dbReference type="GO" id="GO:0009044">
    <property type="term" value="F:xylan 1,4-beta-xylosidase activity"/>
    <property type="evidence" value="ECO:0007669"/>
    <property type="project" value="InterPro"/>
</dbReference>
<dbReference type="Gene3D" id="3.20.20.300">
    <property type="entry name" value="Glycoside hydrolase, family 3, N-terminal domain"/>
    <property type="match status" value="1"/>
</dbReference>
<keyword evidence="1" id="KW-0378">Hydrolase</keyword>
<dbReference type="InterPro" id="IPR017853">
    <property type="entry name" value="GH"/>
</dbReference>
<sequence length="37" mass="4249">MCSYNRVNGIPTCADPKLLNQTIRGDWDLHGYNIKIQ</sequence>
<name>A0AAD6VXC4_9ROSI</name>